<evidence type="ECO:0000259" key="6">
    <source>
        <dbReference type="PROSITE" id="PS50888"/>
    </source>
</evidence>
<gene>
    <name evidence="7" type="ORF">BUALT_Bualt02G0196100</name>
</gene>
<dbReference type="SUPFAM" id="SSF47459">
    <property type="entry name" value="HLH, helix-loop-helix DNA-binding domain"/>
    <property type="match status" value="1"/>
</dbReference>
<feature type="compositionally biased region" description="Polar residues" evidence="5">
    <location>
        <begin position="150"/>
        <end position="168"/>
    </location>
</feature>
<dbReference type="PANTHER" id="PTHR46807:SF8">
    <property type="entry name" value="TRANSCRIPTION FACTOR PIF1-LIKE ISOFORM X2"/>
    <property type="match status" value="1"/>
</dbReference>
<dbReference type="PANTHER" id="PTHR46807">
    <property type="entry name" value="TRANSCRIPTION FACTOR PIF3"/>
    <property type="match status" value="1"/>
</dbReference>
<feature type="region of interest" description="Disordered" evidence="5">
    <location>
        <begin position="297"/>
        <end position="317"/>
    </location>
</feature>
<dbReference type="PROSITE" id="PS50888">
    <property type="entry name" value="BHLH"/>
    <property type="match status" value="1"/>
</dbReference>
<dbReference type="CDD" id="cd11445">
    <property type="entry name" value="bHLH_AtPIF_like"/>
    <property type="match status" value="1"/>
</dbReference>
<organism evidence="7 8">
    <name type="scientific">Buddleja alternifolia</name>
    <dbReference type="NCBI Taxonomy" id="168488"/>
    <lineage>
        <taxon>Eukaryota</taxon>
        <taxon>Viridiplantae</taxon>
        <taxon>Streptophyta</taxon>
        <taxon>Embryophyta</taxon>
        <taxon>Tracheophyta</taxon>
        <taxon>Spermatophyta</taxon>
        <taxon>Magnoliopsida</taxon>
        <taxon>eudicotyledons</taxon>
        <taxon>Gunneridae</taxon>
        <taxon>Pentapetalae</taxon>
        <taxon>asterids</taxon>
        <taxon>lamiids</taxon>
        <taxon>Lamiales</taxon>
        <taxon>Scrophulariaceae</taxon>
        <taxon>Buddlejeae</taxon>
        <taxon>Buddleja</taxon>
    </lineage>
</organism>
<feature type="compositionally biased region" description="Acidic residues" evidence="5">
    <location>
        <begin position="237"/>
        <end position="246"/>
    </location>
</feature>
<feature type="compositionally biased region" description="Low complexity" evidence="5">
    <location>
        <begin position="209"/>
        <end position="224"/>
    </location>
</feature>
<feature type="region of interest" description="Disordered" evidence="5">
    <location>
        <begin position="100"/>
        <end position="264"/>
    </location>
</feature>
<dbReference type="Gene3D" id="4.10.280.10">
    <property type="entry name" value="Helix-loop-helix DNA-binding domain"/>
    <property type="match status" value="1"/>
</dbReference>
<proteinExistence type="predicted"/>
<dbReference type="GO" id="GO:0003700">
    <property type="term" value="F:DNA-binding transcription factor activity"/>
    <property type="evidence" value="ECO:0007669"/>
    <property type="project" value="InterPro"/>
</dbReference>
<feature type="compositionally biased region" description="Polar residues" evidence="5">
    <location>
        <begin position="175"/>
        <end position="185"/>
    </location>
</feature>
<evidence type="ECO:0000256" key="1">
    <source>
        <dbReference type="ARBA" id="ARBA00004123"/>
    </source>
</evidence>
<accession>A0AAV6Y8R1</accession>
<feature type="compositionally biased region" description="Polar residues" evidence="5">
    <location>
        <begin position="1"/>
        <end position="10"/>
    </location>
</feature>
<comment type="caution">
    <text evidence="7">The sequence shown here is derived from an EMBL/GenBank/DDBJ whole genome shotgun (WGS) entry which is preliminary data.</text>
</comment>
<sequence>MNESLRSSISCDMDDDDYPIPPGSSSGFSRRPAAGEELMELLWQNGTVVAQRCSGGDAVAIRSSCEEQQQHSFMQEDETASWLQYALDESTFDRDSYVDLFNSPPPPPKPITTIAPPRSVVEIRPPPSQDPKSPPRLHNFMPFSRIDPVRNSSETTARGSAMVESNETPVVGTEDCSTQVNTESVYASARGAQTPVPDRESVAVTRQVSMTSSSGGSGASFSTSVEPSPPPPQKVETEEEEEEAAAADDRKRKGREDDDGECQSETTVQVALLGEGVSGVTATLETEFEAGKEAKKKARGVKRSRSAEIHNLSERKRRDRINEKMKALQELIPASNKTDKVSLLDDAIEYFKSLQLQVQMMSNMGCGMVPMMYPGMQQYMHAMSMGMGMSRPMVPYPSLLPGPTMPHPTAAAAHMGRPIFPMPAPFHQPQVPVPDPSRIQASNLTDPHDPRILNVVDPYQQYLGLQQAQLPLSQARSSSGAE</sequence>
<dbReference type="InterPro" id="IPR011598">
    <property type="entry name" value="bHLH_dom"/>
</dbReference>
<dbReference type="SMART" id="SM00353">
    <property type="entry name" value="HLH"/>
    <property type="match status" value="1"/>
</dbReference>
<dbReference type="FunFam" id="4.10.280.10:FF:000004">
    <property type="entry name" value="Basic helix-loop-helix transcription factor"/>
    <property type="match status" value="1"/>
</dbReference>
<dbReference type="EMBL" id="WHWC01000002">
    <property type="protein sequence ID" value="KAG8389119.1"/>
    <property type="molecule type" value="Genomic_DNA"/>
</dbReference>
<feature type="compositionally biased region" description="Pro residues" evidence="5">
    <location>
        <begin position="124"/>
        <end position="134"/>
    </location>
</feature>
<keyword evidence="8" id="KW-1185">Reference proteome</keyword>
<evidence type="ECO:0000313" key="7">
    <source>
        <dbReference type="EMBL" id="KAG8389119.1"/>
    </source>
</evidence>
<reference evidence="7" key="1">
    <citation type="submission" date="2019-10" db="EMBL/GenBank/DDBJ databases">
        <authorList>
            <person name="Zhang R."/>
            <person name="Pan Y."/>
            <person name="Wang J."/>
            <person name="Ma R."/>
            <person name="Yu S."/>
        </authorList>
    </citation>
    <scope>NUCLEOTIDE SEQUENCE</scope>
    <source>
        <strain evidence="7">LA-IB0</strain>
        <tissue evidence="7">Leaf</tissue>
    </source>
</reference>
<keyword evidence="3" id="KW-0804">Transcription</keyword>
<feature type="region of interest" description="Disordered" evidence="5">
    <location>
        <begin position="1"/>
        <end position="32"/>
    </location>
</feature>
<evidence type="ECO:0000256" key="2">
    <source>
        <dbReference type="ARBA" id="ARBA00023015"/>
    </source>
</evidence>
<dbReference type="Proteomes" id="UP000826271">
    <property type="component" value="Unassembled WGS sequence"/>
</dbReference>
<name>A0AAV6Y8R1_9LAMI</name>
<feature type="compositionally biased region" description="Basic and acidic residues" evidence="5">
    <location>
        <begin position="305"/>
        <end position="317"/>
    </location>
</feature>
<dbReference type="Pfam" id="PF00010">
    <property type="entry name" value="HLH"/>
    <property type="match status" value="1"/>
</dbReference>
<dbReference type="AlphaFoldDB" id="A0AAV6Y8R1"/>
<protein>
    <recommendedName>
        <fullName evidence="6">BHLH domain-containing protein</fullName>
    </recommendedName>
</protein>
<dbReference type="InterPro" id="IPR047265">
    <property type="entry name" value="PIF1-like_bHLH"/>
</dbReference>
<feature type="compositionally biased region" description="Basic and acidic residues" evidence="5">
    <location>
        <begin position="247"/>
        <end position="256"/>
    </location>
</feature>
<dbReference type="GO" id="GO:0005634">
    <property type="term" value="C:nucleus"/>
    <property type="evidence" value="ECO:0007669"/>
    <property type="project" value="UniProtKB-SubCell"/>
</dbReference>
<keyword evidence="4" id="KW-0539">Nucleus</keyword>
<feature type="domain" description="BHLH" evidence="6">
    <location>
        <begin position="305"/>
        <end position="354"/>
    </location>
</feature>
<evidence type="ECO:0000256" key="5">
    <source>
        <dbReference type="SAM" id="MobiDB-lite"/>
    </source>
</evidence>
<dbReference type="InterPro" id="IPR036638">
    <property type="entry name" value="HLH_DNA-bd_sf"/>
</dbReference>
<evidence type="ECO:0000256" key="3">
    <source>
        <dbReference type="ARBA" id="ARBA00023163"/>
    </source>
</evidence>
<dbReference type="GO" id="GO:0010017">
    <property type="term" value="P:red or far-red light signaling pathway"/>
    <property type="evidence" value="ECO:0007669"/>
    <property type="project" value="UniProtKB-ARBA"/>
</dbReference>
<evidence type="ECO:0000256" key="4">
    <source>
        <dbReference type="ARBA" id="ARBA00023242"/>
    </source>
</evidence>
<keyword evidence="2" id="KW-0805">Transcription regulation</keyword>
<evidence type="ECO:0000313" key="8">
    <source>
        <dbReference type="Proteomes" id="UP000826271"/>
    </source>
</evidence>
<dbReference type="GO" id="GO:0046983">
    <property type="term" value="F:protein dimerization activity"/>
    <property type="evidence" value="ECO:0007669"/>
    <property type="project" value="InterPro"/>
</dbReference>
<dbReference type="InterPro" id="IPR044273">
    <property type="entry name" value="PIF3-like"/>
</dbReference>
<comment type="subcellular location">
    <subcellularLocation>
        <location evidence="1">Nucleus</location>
    </subcellularLocation>
</comment>
<feature type="compositionally biased region" description="Low complexity" evidence="5">
    <location>
        <begin position="23"/>
        <end position="32"/>
    </location>
</feature>